<protein>
    <submittedName>
        <fullName evidence="3">EGF-like domain-containing protein</fullName>
    </submittedName>
</protein>
<evidence type="ECO:0000313" key="2">
    <source>
        <dbReference type="Proteomes" id="UP000278627"/>
    </source>
</evidence>
<reference evidence="1 2" key="2">
    <citation type="submission" date="2018-11" db="EMBL/GenBank/DDBJ databases">
        <authorList>
            <consortium name="Pathogen Informatics"/>
        </authorList>
    </citation>
    <scope>NUCLEOTIDE SEQUENCE [LARGE SCALE GENOMIC DNA]</scope>
</reference>
<proteinExistence type="predicted"/>
<dbReference type="AlphaFoldDB" id="A0A0N4T4R0"/>
<evidence type="ECO:0000313" key="3">
    <source>
        <dbReference type="WBParaSite" id="BPAG_0000319001-mRNA-1"/>
    </source>
</evidence>
<dbReference type="WBParaSite" id="BPAG_0000319001-mRNA-1">
    <property type="protein sequence ID" value="BPAG_0000319001-mRNA-1"/>
    <property type="gene ID" value="BPAG_0000319001"/>
</dbReference>
<sequence>MFFFLNKEISDNSNNFCICFLGYRWDECEFSPLSCLLRR</sequence>
<gene>
    <name evidence="1" type="ORF">BPAG_LOCUS3160</name>
</gene>
<reference evidence="3" key="1">
    <citation type="submission" date="2017-02" db="UniProtKB">
        <authorList>
            <consortium name="WormBaseParasite"/>
        </authorList>
    </citation>
    <scope>IDENTIFICATION</scope>
</reference>
<evidence type="ECO:0000313" key="1">
    <source>
        <dbReference type="EMBL" id="VDN84346.1"/>
    </source>
</evidence>
<dbReference type="EMBL" id="UZAD01000762">
    <property type="protein sequence ID" value="VDN84346.1"/>
    <property type="molecule type" value="Genomic_DNA"/>
</dbReference>
<dbReference type="Proteomes" id="UP000278627">
    <property type="component" value="Unassembled WGS sequence"/>
</dbReference>
<keyword evidence="2" id="KW-1185">Reference proteome</keyword>
<name>A0A0N4T4R0_BRUPA</name>
<organism evidence="3">
    <name type="scientific">Brugia pahangi</name>
    <name type="common">Filarial nematode worm</name>
    <dbReference type="NCBI Taxonomy" id="6280"/>
    <lineage>
        <taxon>Eukaryota</taxon>
        <taxon>Metazoa</taxon>
        <taxon>Ecdysozoa</taxon>
        <taxon>Nematoda</taxon>
        <taxon>Chromadorea</taxon>
        <taxon>Rhabditida</taxon>
        <taxon>Spirurina</taxon>
        <taxon>Spiruromorpha</taxon>
        <taxon>Filarioidea</taxon>
        <taxon>Onchocercidae</taxon>
        <taxon>Brugia</taxon>
    </lineage>
</organism>
<accession>A0A0N4T4R0</accession>